<accession>A0A0A8YCS9</accession>
<reference evidence="1" key="1">
    <citation type="submission" date="2014-09" db="EMBL/GenBank/DDBJ databases">
        <authorList>
            <person name="Magalhaes I.L.F."/>
            <person name="Oliveira U."/>
            <person name="Santos F.R."/>
            <person name="Vidigal T.H.D.A."/>
            <person name="Brescovit A.D."/>
            <person name="Santos A.J."/>
        </authorList>
    </citation>
    <scope>NUCLEOTIDE SEQUENCE</scope>
    <source>
        <tissue evidence="1">Shoot tissue taken approximately 20 cm above the soil surface</tissue>
    </source>
</reference>
<protein>
    <submittedName>
        <fullName evidence="1">LOX12</fullName>
    </submittedName>
</protein>
<evidence type="ECO:0000313" key="1">
    <source>
        <dbReference type="EMBL" id="JAD23350.1"/>
    </source>
</evidence>
<reference evidence="1" key="2">
    <citation type="journal article" date="2015" name="Data Brief">
        <title>Shoot transcriptome of the giant reed, Arundo donax.</title>
        <authorList>
            <person name="Barrero R.A."/>
            <person name="Guerrero F.D."/>
            <person name="Moolhuijzen P."/>
            <person name="Goolsby J.A."/>
            <person name="Tidwell J."/>
            <person name="Bellgard S.E."/>
            <person name="Bellgard M.I."/>
        </authorList>
    </citation>
    <scope>NUCLEOTIDE SEQUENCE</scope>
    <source>
        <tissue evidence="1">Shoot tissue taken approximately 20 cm above the soil surface</tissue>
    </source>
</reference>
<dbReference type="AlphaFoldDB" id="A0A0A8YCS9"/>
<dbReference type="EMBL" id="GBRH01274545">
    <property type="protein sequence ID" value="JAD23350.1"/>
    <property type="molecule type" value="Transcribed_RNA"/>
</dbReference>
<proteinExistence type="predicted"/>
<sequence length="28" mass="2940">METLLGTHFPVIPFSLPPTLPTSGNSSV</sequence>
<organism evidence="1">
    <name type="scientific">Arundo donax</name>
    <name type="common">Giant reed</name>
    <name type="synonym">Donax arundinaceus</name>
    <dbReference type="NCBI Taxonomy" id="35708"/>
    <lineage>
        <taxon>Eukaryota</taxon>
        <taxon>Viridiplantae</taxon>
        <taxon>Streptophyta</taxon>
        <taxon>Embryophyta</taxon>
        <taxon>Tracheophyta</taxon>
        <taxon>Spermatophyta</taxon>
        <taxon>Magnoliopsida</taxon>
        <taxon>Liliopsida</taxon>
        <taxon>Poales</taxon>
        <taxon>Poaceae</taxon>
        <taxon>PACMAD clade</taxon>
        <taxon>Arundinoideae</taxon>
        <taxon>Arundineae</taxon>
        <taxon>Arundo</taxon>
    </lineage>
</organism>
<name>A0A0A8YCS9_ARUDO</name>